<dbReference type="EMBL" id="ASXJ01000363">
    <property type="protein sequence ID" value="ERL99777.1"/>
    <property type="molecule type" value="Genomic_DNA"/>
</dbReference>
<dbReference type="InterPro" id="IPR010781">
    <property type="entry name" value="DUF1376"/>
</dbReference>
<dbReference type="Proteomes" id="UP000016842">
    <property type="component" value="Unassembled WGS sequence"/>
</dbReference>
<organism evidence="2 3">
    <name type="scientific">Brucella intermedia 229E</name>
    <dbReference type="NCBI Taxonomy" id="1337887"/>
    <lineage>
        <taxon>Bacteria</taxon>
        <taxon>Pseudomonadati</taxon>
        <taxon>Pseudomonadota</taxon>
        <taxon>Alphaproteobacteria</taxon>
        <taxon>Hyphomicrobiales</taxon>
        <taxon>Brucellaceae</taxon>
        <taxon>Brucella/Ochrobactrum group</taxon>
        <taxon>Brucella</taxon>
    </lineage>
</organism>
<reference evidence="2 3" key="1">
    <citation type="journal article" date="2014" name="FEMS Microbiol. Lett.">
        <title>Genome sequencing analysis reveals virulence-related gene content of Ochrobactrum intermedium strain 229E, a urease-positive strain isolated from the human gastric niche.</title>
        <authorList>
            <person name="Kulkarni G.J."/>
            <person name="Shetty S."/>
            <person name="Dharne M.S."/>
            <person name="Shouche Y.S."/>
        </authorList>
    </citation>
    <scope>NUCLEOTIDE SEQUENCE [LARGE SCALE GENOMIC DNA]</scope>
    <source>
        <strain evidence="2 3">229E</strain>
    </source>
</reference>
<proteinExistence type="predicted"/>
<accession>U4V3Y5</accession>
<dbReference type="AlphaFoldDB" id="U4V3Y5"/>
<name>U4V3Y5_9HYPH</name>
<evidence type="ECO:0000313" key="2">
    <source>
        <dbReference type="EMBL" id="ERL99777.1"/>
    </source>
</evidence>
<evidence type="ECO:0008006" key="4">
    <source>
        <dbReference type="Google" id="ProtNLM"/>
    </source>
</evidence>
<protein>
    <recommendedName>
        <fullName evidence="4">DUF1376 domain-containing protein</fullName>
    </recommendedName>
</protein>
<evidence type="ECO:0000256" key="1">
    <source>
        <dbReference type="SAM" id="MobiDB-lite"/>
    </source>
</evidence>
<evidence type="ECO:0000313" key="3">
    <source>
        <dbReference type="Proteomes" id="UP000016842"/>
    </source>
</evidence>
<sequence length="295" mass="33671">MNRDRIPYFDFYPSDFMHGVRGLSAQEVGVYTMMLCRIYEENGPVEFHVMRLSTYCGMRESTFVKTVEKLIELGKLQLVEGKITNHRAEAEISSRANKLKNNSKAGKASAEKRQQKQRLASTNVQQPFNHTDTDTDTDITSSLRSDVSIKPDFDSEFEQQFWPIYPRRVGRGGQALKAFRSARKQTELETILAGVRRYAEQRRGENPEFTRHASTWLNGQSWLDEADPPKFTAHRNEPPPKPRNIGDAIRDEARRLGVLKDEPVSENRGFHDEGHSAGNVRVLDLAFRPSLKGFG</sequence>
<feature type="region of interest" description="Disordered" evidence="1">
    <location>
        <begin position="92"/>
        <end position="139"/>
    </location>
</feature>
<feature type="compositionally biased region" description="Polar residues" evidence="1">
    <location>
        <begin position="94"/>
        <end position="104"/>
    </location>
</feature>
<dbReference type="Pfam" id="PF07120">
    <property type="entry name" value="DUF1376"/>
    <property type="match status" value="1"/>
</dbReference>
<feature type="compositionally biased region" description="Polar residues" evidence="1">
    <location>
        <begin position="117"/>
        <end position="130"/>
    </location>
</feature>
<dbReference type="PATRIC" id="fig|1337887.3.peg.5278"/>
<comment type="caution">
    <text evidence="2">The sequence shown here is derived from an EMBL/GenBank/DDBJ whole genome shotgun (WGS) entry which is preliminary data.</text>
</comment>
<gene>
    <name evidence="2" type="ORF">Q644_09085</name>
</gene>